<feature type="non-terminal residue" evidence="1">
    <location>
        <position position="65"/>
    </location>
</feature>
<organism evidence="1 2">
    <name type="scientific">Flavobacterium aurantiibacter</name>
    <dbReference type="NCBI Taxonomy" id="2023067"/>
    <lineage>
        <taxon>Bacteria</taxon>
        <taxon>Pseudomonadati</taxon>
        <taxon>Bacteroidota</taxon>
        <taxon>Flavobacteriia</taxon>
        <taxon>Flavobacteriales</taxon>
        <taxon>Flavobacteriaceae</taxon>
        <taxon>Flavobacterium</taxon>
    </lineage>
</organism>
<evidence type="ECO:0000313" key="1">
    <source>
        <dbReference type="EMBL" id="OYQ51651.1"/>
    </source>
</evidence>
<proteinExistence type="predicted"/>
<name>A0A256ADE0_9FLAO</name>
<accession>A0A256ADE0</accession>
<protein>
    <submittedName>
        <fullName evidence="1">Uncharacterized protein</fullName>
    </submittedName>
</protein>
<sequence length="65" mass="6878">MLTVQQEPLATFITIGGVGNPCAGYFPGSLKYEQCCTQNPGACAPAPIEFFYHPDHLGSSTAITD</sequence>
<reference evidence="1 2" key="1">
    <citation type="submission" date="2017-07" db="EMBL/GenBank/DDBJ databases">
        <title>Flavobacterium cyanobacteriorum sp. nov., isolated from cyanobacterial aggregates in a eutrophic lake.</title>
        <authorList>
            <person name="Cai H."/>
        </authorList>
    </citation>
    <scope>NUCLEOTIDE SEQUENCE [LARGE SCALE GENOMIC DNA]</scope>
    <source>
        <strain evidence="1 2">TH167</strain>
    </source>
</reference>
<comment type="caution">
    <text evidence="1">The sequence shown here is derived from an EMBL/GenBank/DDBJ whole genome shotgun (WGS) entry which is preliminary data.</text>
</comment>
<gene>
    <name evidence="1" type="ORF">CHX27_00220</name>
</gene>
<dbReference type="RefSeq" id="WP_207758899.1">
    <property type="nucleotide sequence ID" value="NZ_NOXX01000024.1"/>
</dbReference>
<dbReference type="AlphaFoldDB" id="A0A256ADE0"/>
<keyword evidence="2" id="KW-1185">Reference proteome</keyword>
<evidence type="ECO:0000313" key="2">
    <source>
        <dbReference type="Proteomes" id="UP000216035"/>
    </source>
</evidence>
<dbReference type="EMBL" id="NOXX01000024">
    <property type="protein sequence ID" value="OYQ51651.1"/>
    <property type="molecule type" value="Genomic_DNA"/>
</dbReference>
<dbReference type="Proteomes" id="UP000216035">
    <property type="component" value="Unassembled WGS sequence"/>
</dbReference>